<reference evidence="4 5" key="1">
    <citation type="submission" date="2012-04" db="EMBL/GenBank/DDBJ databases">
        <authorList>
            <person name="Genoscope - CEA"/>
        </authorList>
    </citation>
    <scope>NUCLEOTIDE SEQUENCE [LARGE SCALE GENOMIC DNA]</scope>
    <source>
        <strain evidence="4 5">9809</strain>
    </source>
</reference>
<evidence type="ECO:0000256" key="2">
    <source>
        <dbReference type="PROSITE-ProRule" id="PRU00464"/>
    </source>
</evidence>
<feature type="domain" description="HIT" evidence="3">
    <location>
        <begin position="5"/>
        <end position="110"/>
    </location>
</feature>
<dbReference type="PROSITE" id="PS51084">
    <property type="entry name" value="HIT_2"/>
    <property type="match status" value="1"/>
</dbReference>
<dbReference type="Proteomes" id="UP000004775">
    <property type="component" value="Unassembled WGS sequence"/>
</dbReference>
<dbReference type="AlphaFoldDB" id="I4HL58"/>
<evidence type="ECO:0000259" key="3">
    <source>
        <dbReference type="PROSITE" id="PS51084"/>
    </source>
</evidence>
<accession>I4HL58</accession>
<gene>
    <name evidence="4" type="ORF">MICAH_20005</name>
</gene>
<dbReference type="Pfam" id="PF01230">
    <property type="entry name" value="HIT"/>
    <property type="match status" value="1"/>
</dbReference>
<dbReference type="SUPFAM" id="SSF54197">
    <property type="entry name" value="HIT-like"/>
    <property type="match status" value="1"/>
</dbReference>
<dbReference type="PANTHER" id="PTHR46648:SF1">
    <property type="entry name" value="ADENOSINE 5'-MONOPHOSPHORAMIDASE HNT1"/>
    <property type="match status" value="1"/>
</dbReference>
<dbReference type="GO" id="GO:0009117">
    <property type="term" value="P:nucleotide metabolic process"/>
    <property type="evidence" value="ECO:0007669"/>
    <property type="project" value="TreeGrafter"/>
</dbReference>
<dbReference type="RefSeq" id="WP_002795412.1">
    <property type="nucleotide sequence ID" value="NZ_HE973721.1"/>
</dbReference>
<comment type="caution">
    <text evidence="4">The sequence shown here is derived from an EMBL/GenBank/DDBJ whole genome shotgun (WGS) entry which is preliminary data.</text>
</comment>
<protein>
    <submittedName>
        <fullName evidence="4">Histidine triad (HIT) protein</fullName>
    </submittedName>
</protein>
<dbReference type="PANTHER" id="PTHR46648">
    <property type="entry name" value="HIT FAMILY PROTEIN 1"/>
    <property type="match status" value="1"/>
</dbReference>
<evidence type="ECO:0000313" key="5">
    <source>
        <dbReference type="Proteomes" id="UP000004775"/>
    </source>
</evidence>
<dbReference type="InterPro" id="IPR011146">
    <property type="entry name" value="HIT-like"/>
</dbReference>
<feature type="active site" description="Tele-AMP-histidine intermediate" evidence="1">
    <location>
        <position position="95"/>
    </location>
</feature>
<dbReference type="GO" id="GO:0003824">
    <property type="term" value="F:catalytic activity"/>
    <property type="evidence" value="ECO:0007669"/>
    <property type="project" value="InterPro"/>
</dbReference>
<sequence length="146" mass="16695">MKPCLFCEIASGLTSSHILHEDDKHLAFLDIYPATVGQTVVITKQHRSSYIFHLPEEEYSALLNFGRQVANILDIGLKCQRTCLVMEGMEIEHAHLKLYPIHTVKKSIAEETIDLNEYNGYLCTLHGQRMSDWELAQVAQKILRVK</sequence>
<name>I4HL58_MICAE</name>
<evidence type="ECO:0000313" key="4">
    <source>
        <dbReference type="EMBL" id="CCI22782.1"/>
    </source>
</evidence>
<proteinExistence type="predicted"/>
<comment type="caution">
    <text evidence="2">Lacks conserved residue(s) required for the propagation of feature annotation.</text>
</comment>
<organism evidence="4 5">
    <name type="scientific">Microcystis aeruginosa PCC 9809</name>
    <dbReference type="NCBI Taxonomy" id="1160285"/>
    <lineage>
        <taxon>Bacteria</taxon>
        <taxon>Bacillati</taxon>
        <taxon>Cyanobacteriota</taxon>
        <taxon>Cyanophyceae</taxon>
        <taxon>Oscillatoriophycideae</taxon>
        <taxon>Chroococcales</taxon>
        <taxon>Microcystaceae</taxon>
        <taxon>Microcystis</taxon>
    </lineage>
</organism>
<dbReference type="HOGENOM" id="CLU_056776_9_0_3"/>
<dbReference type="InterPro" id="IPR036265">
    <property type="entry name" value="HIT-like_sf"/>
</dbReference>
<evidence type="ECO:0000256" key="1">
    <source>
        <dbReference type="PIRSR" id="PIRSR601310-1"/>
    </source>
</evidence>
<dbReference type="InterPro" id="IPR001310">
    <property type="entry name" value="Histidine_triad_HIT"/>
</dbReference>
<dbReference type="EMBL" id="CAIO01000112">
    <property type="protein sequence ID" value="CCI22782.1"/>
    <property type="molecule type" value="Genomic_DNA"/>
</dbReference>
<dbReference type="Gene3D" id="3.30.428.10">
    <property type="entry name" value="HIT-like"/>
    <property type="match status" value="1"/>
</dbReference>